<sequence length="34" mass="3935">MSLGKAAWKETRQRLQELLSDSCATLKDNDELRK</sequence>
<dbReference type="InterPro" id="IPR015377">
    <property type="entry name" value="Fumarylacetoacetase_N"/>
</dbReference>
<proteinExistence type="predicted"/>
<dbReference type="SUPFAM" id="SSF63433">
    <property type="entry name" value="Fumarylacetoacetate hydrolase, FAH, N-terminal domain"/>
    <property type="match status" value="1"/>
</dbReference>
<dbReference type="EMBL" id="CAJOAX010051808">
    <property type="protein sequence ID" value="CAF4315397.1"/>
    <property type="molecule type" value="Genomic_DNA"/>
</dbReference>
<feature type="domain" description="Fumarylacetoacetase N-terminal" evidence="1">
    <location>
        <begin position="1"/>
        <end position="34"/>
    </location>
</feature>
<dbReference type="GO" id="GO:0009072">
    <property type="term" value="P:aromatic amino acid metabolic process"/>
    <property type="evidence" value="ECO:0007669"/>
    <property type="project" value="InterPro"/>
</dbReference>
<evidence type="ECO:0000259" key="1">
    <source>
        <dbReference type="Pfam" id="PF09298"/>
    </source>
</evidence>
<name>A0A820IW06_9BILA</name>
<evidence type="ECO:0000313" key="2">
    <source>
        <dbReference type="EMBL" id="CAF4315397.1"/>
    </source>
</evidence>
<organism evidence="2 3">
    <name type="scientific">Rotaria sordida</name>
    <dbReference type="NCBI Taxonomy" id="392033"/>
    <lineage>
        <taxon>Eukaryota</taxon>
        <taxon>Metazoa</taxon>
        <taxon>Spiralia</taxon>
        <taxon>Gnathifera</taxon>
        <taxon>Rotifera</taxon>
        <taxon>Eurotatoria</taxon>
        <taxon>Bdelloidea</taxon>
        <taxon>Philodinida</taxon>
        <taxon>Philodinidae</taxon>
        <taxon>Rotaria</taxon>
    </lineage>
</organism>
<dbReference type="AlphaFoldDB" id="A0A820IW06"/>
<protein>
    <recommendedName>
        <fullName evidence="1">Fumarylacetoacetase N-terminal domain-containing protein</fullName>
    </recommendedName>
</protein>
<reference evidence="2" key="1">
    <citation type="submission" date="2021-02" db="EMBL/GenBank/DDBJ databases">
        <authorList>
            <person name="Nowell W R."/>
        </authorList>
    </citation>
    <scope>NUCLEOTIDE SEQUENCE</scope>
</reference>
<dbReference type="InterPro" id="IPR036462">
    <property type="entry name" value="Fumarylacetoacetase_N_sf"/>
</dbReference>
<comment type="caution">
    <text evidence="2">The sequence shown here is derived from an EMBL/GenBank/DDBJ whole genome shotgun (WGS) entry which is preliminary data.</text>
</comment>
<dbReference type="GO" id="GO:0004334">
    <property type="term" value="F:fumarylacetoacetase activity"/>
    <property type="evidence" value="ECO:0007669"/>
    <property type="project" value="InterPro"/>
</dbReference>
<evidence type="ECO:0000313" key="3">
    <source>
        <dbReference type="Proteomes" id="UP000663823"/>
    </source>
</evidence>
<gene>
    <name evidence="2" type="ORF">OTI717_LOCUS42474</name>
</gene>
<accession>A0A820IW06</accession>
<dbReference type="Pfam" id="PF09298">
    <property type="entry name" value="FAA_hydrolase_N"/>
    <property type="match status" value="1"/>
</dbReference>
<dbReference type="Gene3D" id="2.30.30.230">
    <property type="entry name" value="Fumarylacetoacetase, N-terminal domain"/>
    <property type="match status" value="1"/>
</dbReference>
<feature type="non-terminal residue" evidence="2">
    <location>
        <position position="34"/>
    </location>
</feature>
<dbReference type="Proteomes" id="UP000663823">
    <property type="component" value="Unassembled WGS sequence"/>
</dbReference>